<keyword evidence="4 9" id="KW-0479">Metal-binding</keyword>
<dbReference type="InterPro" id="IPR050121">
    <property type="entry name" value="Cytochrome_P450_monoxygenase"/>
</dbReference>
<keyword evidence="8 10" id="KW-0503">Monooxygenase</keyword>
<sequence>MYISPLHIYPGPWYARASIIPYMYWLATGELVHASKRIHEKYGPTVRLVPKKLSFTQSQAWFDIHGHRTKKRMRWFDKDPSVYLRRYNGVPSIVDADEQDHARFRRLLANAFSEKALRDQEPILQQYVNLLIFQLQKTVDGPQEGVLDLAKWINFTTFDIIGDLTFGHSFDCLESGEEHPWISLLPGAARTMTYLLAFKHFPTFVYDIGLILIQPFLSQRRQHAEFTIDQVNIRLAQDIDRKDFITPILKANDEKGMTNPELQSSINLLITAGSETLATLLSGATYYLSCNRLVLKRLQEEVRSTFKSAEEVTMMSCQTLQYLHAVIEESLRIYPPASLALGRIVPHGGSVINGKTVPAGTAVGISAWAASHSKQNFVDPDAFMPERWLEDKRFEKDDKQASQPFSVGGRNCVGKNLAYAEMRLILTRLVLDFDFEIQEGSQDWIKQKLFTFWEKPPLFIKVSRVKY</sequence>
<dbReference type="AlphaFoldDB" id="A0A4Z1I6A3"/>
<dbReference type="GO" id="GO:0020037">
    <property type="term" value="F:heme binding"/>
    <property type="evidence" value="ECO:0007669"/>
    <property type="project" value="InterPro"/>
</dbReference>
<dbReference type="SUPFAM" id="SSF48264">
    <property type="entry name" value="Cytochrome P450"/>
    <property type="match status" value="1"/>
</dbReference>
<dbReference type="OrthoDB" id="1470350at2759"/>
<proteinExistence type="inferred from homology"/>
<dbReference type="GO" id="GO:0004497">
    <property type="term" value="F:monooxygenase activity"/>
    <property type="evidence" value="ECO:0007669"/>
    <property type="project" value="UniProtKB-KW"/>
</dbReference>
<evidence type="ECO:0000313" key="12">
    <source>
        <dbReference type="Proteomes" id="UP000297452"/>
    </source>
</evidence>
<evidence type="ECO:0000256" key="2">
    <source>
        <dbReference type="ARBA" id="ARBA00010617"/>
    </source>
</evidence>
<evidence type="ECO:0000256" key="4">
    <source>
        <dbReference type="ARBA" id="ARBA00022723"/>
    </source>
</evidence>
<dbReference type="PANTHER" id="PTHR24305:SF210">
    <property type="entry name" value="CYTOCHROME P450 MONOOXYGENASE ASQL-RELATED"/>
    <property type="match status" value="1"/>
</dbReference>
<organism evidence="11 12">
    <name type="scientific">Botryotinia narcissicola</name>
    <dbReference type="NCBI Taxonomy" id="278944"/>
    <lineage>
        <taxon>Eukaryota</taxon>
        <taxon>Fungi</taxon>
        <taxon>Dikarya</taxon>
        <taxon>Ascomycota</taxon>
        <taxon>Pezizomycotina</taxon>
        <taxon>Leotiomycetes</taxon>
        <taxon>Helotiales</taxon>
        <taxon>Sclerotiniaceae</taxon>
        <taxon>Botryotinia</taxon>
    </lineage>
</organism>
<comment type="cofactor">
    <cofactor evidence="1 9">
        <name>heme</name>
        <dbReference type="ChEBI" id="CHEBI:30413"/>
    </cofactor>
</comment>
<evidence type="ECO:0000256" key="5">
    <source>
        <dbReference type="ARBA" id="ARBA00023002"/>
    </source>
</evidence>
<keyword evidence="5 10" id="KW-0560">Oxidoreductase</keyword>
<evidence type="ECO:0000256" key="9">
    <source>
        <dbReference type="PIRSR" id="PIRSR602401-1"/>
    </source>
</evidence>
<dbReference type="GO" id="GO:0009403">
    <property type="term" value="P:toxin biosynthetic process"/>
    <property type="evidence" value="ECO:0007669"/>
    <property type="project" value="UniProtKB-ARBA"/>
</dbReference>
<name>A0A4Z1I6A3_9HELO</name>
<dbReference type="PANTHER" id="PTHR24305">
    <property type="entry name" value="CYTOCHROME P450"/>
    <property type="match status" value="1"/>
</dbReference>
<dbReference type="FunFam" id="1.10.630.10:FF:000047">
    <property type="entry name" value="Cytochrome P450 monooxygenase"/>
    <property type="match status" value="1"/>
</dbReference>
<evidence type="ECO:0000256" key="8">
    <source>
        <dbReference type="ARBA" id="ARBA00023033"/>
    </source>
</evidence>
<keyword evidence="3 9" id="KW-0349">Heme</keyword>
<evidence type="ECO:0000256" key="7">
    <source>
        <dbReference type="ARBA" id="ARBA00023026"/>
    </source>
</evidence>
<dbReference type="Gene3D" id="1.10.630.10">
    <property type="entry name" value="Cytochrome P450"/>
    <property type="match status" value="1"/>
</dbReference>
<dbReference type="GO" id="GO:0016705">
    <property type="term" value="F:oxidoreductase activity, acting on paired donors, with incorporation or reduction of molecular oxygen"/>
    <property type="evidence" value="ECO:0007669"/>
    <property type="project" value="InterPro"/>
</dbReference>
<dbReference type="PRINTS" id="PR00385">
    <property type="entry name" value="P450"/>
</dbReference>
<dbReference type="EMBL" id="PQXJ01000215">
    <property type="protein sequence ID" value="TGO56825.1"/>
    <property type="molecule type" value="Genomic_DNA"/>
</dbReference>
<dbReference type="InterPro" id="IPR017972">
    <property type="entry name" value="Cyt_P450_CS"/>
</dbReference>
<gene>
    <name evidence="11" type="ORF">BOTNAR_0215g00200</name>
</gene>
<dbReference type="PROSITE" id="PS00086">
    <property type="entry name" value="CYTOCHROME_P450"/>
    <property type="match status" value="1"/>
</dbReference>
<keyword evidence="12" id="KW-1185">Reference proteome</keyword>
<dbReference type="CDD" id="cd11058">
    <property type="entry name" value="CYP60B-like"/>
    <property type="match status" value="1"/>
</dbReference>
<protein>
    <submittedName>
        <fullName evidence="11">Uncharacterized protein</fullName>
    </submittedName>
</protein>
<reference evidence="11 12" key="1">
    <citation type="submission" date="2017-12" db="EMBL/GenBank/DDBJ databases">
        <title>Comparative genomics of Botrytis spp.</title>
        <authorList>
            <person name="Valero-Jimenez C.A."/>
            <person name="Tapia P."/>
            <person name="Veloso J."/>
            <person name="Silva-Moreno E."/>
            <person name="Staats M."/>
            <person name="Valdes J.H."/>
            <person name="Van Kan J.A.L."/>
        </authorList>
    </citation>
    <scope>NUCLEOTIDE SEQUENCE [LARGE SCALE GENOMIC DNA]</scope>
    <source>
        <strain evidence="11 12">MUCL2120</strain>
    </source>
</reference>
<accession>A0A4Z1I6A3</accession>
<dbReference type="Pfam" id="PF00067">
    <property type="entry name" value="p450"/>
    <property type="match status" value="1"/>
</dbReference>
<dbReference type="InterPro" id="IPR001128">
    <property type="entry name" value="Cyt_P450"/>
</dbReference>
<dbReference type="InterPro" id="IPR036396">
    <property type="entry name" value="Cyt_P450_sf"/>
</dbReference>
<dbReference type="PRINTS" id="PR00463">
    <property type="entry name" value="EP450I"/>
</dbReference>
<evidence type="ECO:0000256" key="6">
    <source>
        <dbReference type="ARBA" id="ARBA00023004"/>
    </source>
</evidence>
<evidence type="ECO:0000256" key="3">
    <source>
        <dbReference type="ARBA" id="ARBA00022617"/>
    </source>
</evidence>
<feature type="binding site" description="axial binding residue" evidence="9">
    <location>
        <position position="412"/>
    </location>
    <ligand>
        <name>heme</name>
        <dbReference type="ChEBI" id="CHEBI:30413"/>
    </ligand>
    <ligandPart>
        <name>Fe</name>
        <dbReference type="ChEBI" id="CHEBI:18248"/>
    </ligandPart>
</feature>
<evidence type="ECO:0000313" key="11">
    <source>
        <dbReference type="EMBL" id="TGO56825.1"/>
    </source>
</evidence>
<dbReference type="InterPro" id="IPR002401">
    <property type="entry name" value="Cyt_P450_E_grp-I"/>
</dbReference>
<evidence type="ECO:0000256" key="10">
    <source>
        <dbReference type="RuleBase" id="RU000461"/>
    </source>
</evidence>
<dbReference type="STRING" id="278944.A0A4Z1I6A3"/>
<evidence type="ECO:0000256" key="1">
    <source>
        <dbReference type="ARBA" id="ARBA00001971"/>
    </source>
</evidence>
<dbReference type="GO" id="GO:0005506">
    <property type="term" value="F:iron ion binding"/>
    <property type="evidence" value="ECO:0007669"/>
    <property type="project" value="InterPro"/>
</dbReference>
<comment type="similarity">
    <text evidence="2 10">Belongs to the cytochrome P450 family.</text>
</comment>
<keyword evidence="7" id="KW-0843">Virulence</keyword>
<keyword evidence="6 9" id="KW-0408">Iron</keyword>
<comment type="caution">
    <text evidence="11">The sequence shown here is derived from an EMBL/GenBank/DDBJ whole genome shotgun (WGS) entry which is preliminary data.</text>
</comment>
<dbReference type="Proteomes" id="UP000297452">
    <property type="component" value="Unassembled WGS sequence"/>
</dbReference>